<dbReference type="PROSITE" id="PS50156">
    <property type="entry name" value="SSD"/>
    <property type="match status" value="1"/>
</dbReference>
<evidence type="ECO:0000313" key="10">
    <source>
        <dbReference type="Proteomes" id="UP000217954"/>
    </source>
</evidence>
<gene>
    <name evidence="9" type="ORF">MSTE_02488</name>
</gene>
<dbReference type="InterPro" id="IPR004869">
    <property type="entry name" value="MMPL_dom"/>
</dbReference>
<keyword evidence="5 7" id="KW-1133">Transmembrane helix</keyword>
<dbReference type="KEGG" id="mste:MSTE_02488"/>
<dbReference type="InterPro" id="IPR000731">
    <property type="entry name" value="SSD"/>
</dbReference>
<feature type="transmembrane region" description="Helical" evidence="7">
    <location>
        <begin position="252"/>
        <end position="276"/>
    </location>
</feature>
<dbReference type="SUPFAM" id="SSF82866">
    <property type="entry name" value="Multidrug efflux transporter AcrB transmembrane domain"/>
    <property type="match status" value="2"/>
</dbReference>
<evidence type="ECO:0000256" key="6">
    <source>
        <dbReference type="ARBA" id="ARBA00023136"/>
    </source>
</evidence>
<dbReference type="Proteomes" id="UP000217954">
    <property type="component" value="Chromosome"/>
</dbReference>
<evidence type="ECO:0000256" key="5">
    <source>
        <dbReference type="ARBA" id="ARBA00022989"/>
    </source>
</evidence>
<dbReference type="Gene3D" id="1.20.1640.10">
    <property type="entry name" value="Multidrug efflux transporter AcrB transmembrane domain"/>
    <property type="match status" value="2"/>
</dbReference>
<dbReference type="Pfam" id="PF03176">
    <property type="entry name" value="MMPL"/>
    <property type="match status" value="2"/>
</dbReference>
<feature type="transmembrane region" description="Helical" evidence="7">
    <location>
        <begin position="331"/>
        <end position="355"/>
    </location>
</feature>
<reference evidence="10" key="1">
    <citation type="journal article" date="2017" name="Genome Announc.">
        <title>Complete Genome Sequence of Mycobacterium stephanolepidis.</title>
        <authorList>
            <person name="Fukano H."/>
            <person name="Yoshida M."/>
            <person name="Katayama Y."/>
            <person name="Omatsu T."/>
            <person name="Mizutani T."/>
            <person name="Kurata O."/>
            <person name="Wada S."/>
            <person name="Hoshino Y."/>
        </authorList>
    </citation>
    <scope>NUCLEOTIDE SEQUENCE [LARGE SCALE GENOMIC DNA]</scope>
    <source>
        <strain evidence="10">NJB0901</strain>
    </source>
</reference>
<feature type="transmembrane region" description="Helical" evidence="7">
    <location>
        <begin position="622"/>
        <end position="642"/>
    </location>
</feature>
<feature type="transmembrane region" description="Helical" evidence="7">
    <location>
        <begin position="399"/>
        <end position="423"/>
    </location>
</feature>
<proteinExistence type="inferred from homology"/>
<dbReference type="EMBL" id="AP018165">
    <property type="protein sequence ID" value="BAX97798.1"/>
    <property type="molecule type" value="Genomic_DNA"/>
</dbReference>
<evidence type="ECO:0000313" key="9">
    <source>
        <dbReference type="EMBL" id="BAX97798.1"/>
    </source>
</evidence>
<feature type="domain" description="SSD" evidence="8">
    <location>
        <begin position="222"/>
        <end position="354"/>
    </location>
</feature>
<dbReference type="AlphaFoldDB" id="A0A1Z4EXY2"/>
<feature type="transmembrane region" description="Helical" evidence="7">
    <location>
        <begin position="304"/>
        <end position="325"/>
    </location>
</feature>
<feature type="transmembrane region" description="Helical" evidence="7">
    <location>
        <begin position="709"/>
        <end position="730"/>
    </location>
</feature>
<dbReference type="InterPro" id="IPR050545">
    <property type="entry name" value="Mycobact_MmpL"/>
</dbReference>
<keyword evidence="6 7" id="KW-0472">Membrane</keyword>
<feature type="transmembrane region" description="Helical" evidence="7">
    <location>
        <begin position="226"/>
        <end position="246"/>
    </location>
</feature>
<feature type="transmembrane region" description="Helical" evidence="7">
    <location>
        <begin position="563"/>
        <end position="580"/>
    </location>
</feature>
<keyword evidence="3" id="KW-1003">Cell membrane</keyword>
<sequence length="770" mass="81011">MFTDSECVNVASMQHGVGSGSGLLGRVAALVGRSPKMIVGLAALFTIAAGLYGLPASQSLPAGGYDVPNSESLRAQQFLQDEFGVGGNPIYFTVTAQNGADSTAALTQAHKVVSALSGSQYIHQITWYGQTPAGVTNPLISKDGRTGLVVARLEGDDTDAPARARHIADPLVGAHDGVSVQGGGQALTYDAGNRQSREDLIVMEVIAFPITFLALVWIFGSAVAALLPLVVSLFAIAGTAAALSALNLATDVSIFGVNVATALGLALAIDYTLFIVSRYREELVSGSTQACALNVTMQTAGRTVLYSAMTMACTVAVMLIFPQYLLKSLAYASLISVILSLVGALVVAPALIVLLGDKLNKFDIRSYVGHLFRRSDAAPQETSDRVWARIARFSTNRPVTVIIVIGAVLALLGFPVLGIKLAYPDDRVLPTSQTARLAGDIVRTDFDQNFTATTRIGIMGESIPLDSVDQYAQRLSEIGGVRAVSAPGTVYIHGQRVGPSTPGSADLRDTGAYVSLSTDVDPFSDQGKNMLETIKGVPGPAQVLVDSLAQKNKDNIAGITDRLPLVLIAIIAVTFVLIFLMTGSIILPIKALVMNLLSLCVAFGALVWIFQDGNLGGLGTVATGHFTAFIPPLLACIAYALAIDYEIFVLSRIREAWLATDGTPAGNKQAVAVGLMRTGRIVTAAATVMIVVFIAISAGQVAFMRGLGVGLAVGVAVDAFLVRPLLVPAFMQLMGRLNWWAPGPLARWHRRWGLVEESEPSPVPVTAGTR</sequence>
<protein>
    <submittedName>
        <fullName evidence="9">Putative membrane protein, MmpL family</fullName>
    </submittedName>
</protein>
<evidence type="ECO:0000259" key="8">
    <source>
        <dbReference type="PROSITE" id="PS50156"/>
    </source>
</evidence>
<dbReference type="PANTHER" id="PTHR33406:SF11">
    <property type="entry name" value="MEMBRANE PROTEIN SCO6666-RELATED"/>
    <property type="match status" value="1"/>
</dbReference>
<keyword evidence="10" id="KW-1185">Reference proteome</keyword>
<reference evidence="9 10" key="2">
    <citation type="journal article" date="2017" name="Int. J. Syst. Evol. Microbiol.">
        <title>Mycobacterium stephanolepidis sp. nov., a rapidly growing species related to Mycobacterium chelonae, isolated from marine teleost fish, Stephanolepis cirrhifer.</title>
        <authorList>
            <person name="Fukano H."/>
            <person name="Wada S."/>
            <person name="Kurata O."/>
            <person name="Katayama K."/>
            <person name="Fujiwara N."/>
            <person name="Hoshino Y."/>
        </authorList>
    </citation>
    <scope>NUCLEOTIDE SEQUENCE [LARGE SCALE GENOMIC DNA]</scope>
    <source>
        <strain evidence="9 10">NJB0901</strain>
    </source>
</reference>
<dbReference type="GO" id="GO:0005886">
    <property type="term" value="C:plasma membrane"/>
    <property type="evidence" value="ECO:0007669"/>
    <property type="project" value="UniProtKB-SubCell"/>
</dbReference>
<dbReference type="PANTHER" id="PTHR33406">
    <property type="entry name" value="MEMBRANE PROTEIN MJ1562-RELATED"/>
    <property type="match status" value="1"/>
</dbReference>
<evidence type="ECO:0000256" key="7">
    <source>
        <dbReference type="SAM" id="Phobius"/>
    </source>
</evidence>
<evidence type="ECO:0000256" key="2">
    <source>
        <dbReference type="ARBA" id="ARBA00010157"/>
    </source>
</evidence>
<comment type="similarity">
    <text evidence="2">Belongs to the resistance-nodulation-cell division (RND) (TC 2.A.6) family. MmpL subfamily.</text>
</comment>
<feature type="transmembrane region" description="Helical" evidence="7">
    <location>
        <begin position="200"/>
        <end position="219"/>
    </location>
</feature>
<accession>A0A1Z4EXY2</accession>
<comment type="subcellular location">
    <subcellularLocation>
        <location evidence="1">Cell membrane</location>
        <topology evidence="1">Multi-pass membrane protein</topology>
    </subcellularLocation>
</comment>
<name>A0A1Z4EXY2_9MYCO</name>
<organism evidence="9 10">
    <name type="scientific">[Mycobacterium] stephanolepidis</name>
    <dbReference type="NCBI Taxonomy" id="1520670"/>
    <lineage>
        <taxon>Bacteria</taxon>
        <taxon>Bacillati</taxon>
        <taxon>Actinomycetota</taxon>
        <taxon>Actinomycetes</taxon>
        <taxon>Mycobacteriales</taxon>
        <taxon>Mycobacteriaceae</taxon>
        <taxon>Mycobacteroides</taxon>
    </lineage>
</organism>
<feature type="transmembrane region" description="Helical" evidence="7">
    <location>
        <begin position="592"/>
        <end position="610"/>
    </location>
</feature>
<feature type="transmembrane region" description="Helical" evidence="7">
    <location>
        <begin position="681"/>
        <end position="703"/>
    </location>
</feature>
<evidence type="ECO:0000256" key="3">
    <source>
        <dbReference type="ARBA" id="ARBA00022475"/>
    </source>
</evidence>
<evidence type="ECO:0000256" key="4">
    <source>
        <dbReference type="ARBA" id="ARBA00022692"/>
    </source>
</evidence>
<keyword evidence="4 7" id="KW-0812">Transmembrane</keyword>
<evidence type="ECO:0000256" key="1">
    <source>
        <dbReference type="ARBA" id="ARBA00004651"/>
    </source>
</evidence>